<dbReference type="AlphaFoldDB" id="A0A4Y2SM48"/>
<dbReference type="Proteomes" id="UP000499080">
    <property type="component" value="Unassembled WGS sequence"/>
</dbReference>
<comment type="caution">
    <text evidence="1">The sequence shown here is derived from an EMBL/GenBank/DDBJ whole genome shotgun (WGS) entry which is preliminary data.</text>
</comment>
<sequence>MVGACPLSVILRASYGRGRVVAGDYQQDSDLSTRVVAATVTQIHRTASRQVWVIYMHNSLTKCTSQISKKACPKGFGNLVVGKGKELSQRFP</sequence>
<gene>
    <name evidence="1" type="ORF">AVEN_139949_1</name>
</gene>
<protein>
    <submittedName>
        <fullName evidence="1">Uncharacterized protein</fullName>
    </submittedName>
</protein>
<evidence type="ECO:0000313" key="1">
    <source>
        <dbReference type="EMBL" id="GBN89372.1"/>
    </source>
</evidence>
<evidence type="ECO:0000313" key="2">
    <source>
        <dbReference type="Proteomes" id="UP000499080"/>
    </source>
</evidence>
<proteinExistence type="predicted"/>
<name>A0A4Y2SM48_ARAVE</name>
<organism evidence="1 2">
    <name type="scientific">Araneus ventricosus</name>
    <name type="common">Orbweaver spider</name>
    <name type="synonym">Epeira ventricosa</name>
    <dbReference type="NCBI Taxonomy" id="182803"/>
    <lineage>
        <taxon>Eukaryota</taxon>
        <taxon>Metazoa</taxon>
        <taxon>Ecdysozoa</taxon>
        <taxon>Arthropoda</taxon>
        <taxon>Chelicerata</taxon>
        <taxon>Arachnida</taxon>
        <taxon>Araneae</taxon>
        <taxon>Araneomorphae</taxon>
        <taxon>Entelegynae</taxon>
        <taxon>Araneoidea</taxon>
        <taxon>Araneidae</taxon>
        <taxon>Araneus</taxon>
    </lineage>
</organism>
<dbReference type="EMBL" id="BGPR01022753">
    <property type="protein sequence ID" value="GBN89372.1"/>
    <property type="molecule type" value="Genomic_DNA"/>
</dbReference>
<reference evidence="1 2" key="1">
    <citation type="journal article" date="2019" name="Sci. Rep.">
        <title>Orb-weaving spider Araneus ventricosus genome elucidates the spidroin gene catalogue.</title>
        <authorList>
            <person name="Kono N."/>
            <person name="Nakamura H."/>
            <person name="Ohtoshi R."/>
            <person name="Moran D.A.P."/>
            <person name="Shinohara A."/>
            <person name="Yoshida Y."/>
            <person name="Fujiwara M."/>
            <person name="Mori M."/>
            <person name="Tomita M."/>
            <person name="Arakawa K."/>
        </authorList>
    </citation>
    <scope>NUCLEOTIDE SEQUENCE [LARGE SCALE GENOMIC DNA]</scope>
</reference>
<accession>A0A4Y2SM48</accession>
<keyword evidence="2" id="KW-1185">Reference proteome</keyword>